<comment type="similarity">
    <text evidence="1">Belongs to the LysR transcriptional regulatory family.</text>
</comment>
<evidence type="ECO:0000259" key="2">
    <source>
        <dbReference type="Pfam" id="PF03466"/>
    </source>
</evidence>
<name>A0A7V8FIX2_STEMA</name>
<sequence>MLHIQPAIASSSGETLRQMALAGLGIACLSDFLTRRDRDEGRLVQLLPRATLEVRQPINAVYYRNTALAARIACFVDHVTQTLGGQPFDE</sequence>
<proteinExistence type="inferred from homology"/>
<protein>
    <recommendedName>
        <fullName evidence="2">LysR substrate-binding domain-containing protein</fullName>
    </recommendedName>
</protein>
<feature type="domain" description="LysR substrate-binding" evidence="2">
    <location>
        <begin position="3"/>
        <end position="82"/>
    </location>
</feature>
<dbReference type="InterPro" id="IPR058163">
    <property type="entry name" value="LysR-type_TF_proteobact-type"/>
</dbReference>
<dbReference type="EMBL" id="WNDS01000001">
    <property type="protein sequence ID" value="KAF1016980.1"/>
    <property type="molecule type" value="Genomic_DNA"/>
</dbReference>
<gene>
    <name evidence="3" type="ORF">GAK31_00239</name>
</gene>
<evidence type="ECO:0000313" key="3">
    <source>
        <dbReference type="EMBL" id="KAF1016980.1"/>
    </source>
</evidence>
<dbReference type="Proteomes" id="UP000487117">
    <property type="component" value="Unassembled WGS sequence"/>
</dbReference>
<dbReference type="Gene3D" id="3.40.190.10">
    <property type="entry name" value="Periplasmic binding protein-like II"/>
    <property type="match status" value="2"/>
</dbReference>
<dbReference type="GO" id="GO:0006351">
    <property type="term" value="P:DNA-templated transcription"/>
    <property type="evidence" value="ECO:0007669"/>
    <property type="project" value="TreeGrafter"/>
</dbReference>
<comment type="caution">
    <text evidence="3">The sequence shown here is derived from an EMBL/GenBank/DDBJ whole genome shotgun (WGS) entry which is preliminary data.</text>
</comment>
<dbReference type="SUPFAM" id="SSF53850">
    <property type="entry name" value="Periplasmic binding protein-like II"/>
    <property type="match status" value="1"/>
</dbReference>
<dbReference type="PANTHER" id="PTHR30537">
    <property type="entry name" value="HTH-TYPE TRANSCRIPTIONAL REGULATOR"/>
    <property type="match status" value="1"/>
</dbReference>
<evidence type="ECO:0000256" key="1">
    <source>
        <dbReference type="ARBA" id="ARBA00009437"/>
    </source>
</evidence>
<reference evidence="4" key="1">
    <citation type="journal article" date="2020" name="MBio">
        <title>Horizontal gene transfer to a defensive symbiont with a reduced genome amongst a multipartite beetle microbiome.</title>
        <authorList>
            <person name="Waterworth S.C."/>
            <person name="Florez L.V."/>
            <person name="Rees E.R."/>
            <person name="Hertweck C."/>
            <person name="Kaltenpoth M."/>
            <person name="Kwan J.C."/>
        </authorList>
    </citation>
    <scope>NUCLEOTIDE SEQUENCE [LARGE SCALE GENOMIC DNA]</scope>
</reference>
<dbReference type="GO" id="GO:0043565">
    <property type="term" value="F:sequence-specific DNA binding"/>
    <property type="evidence" value="ECO:0007669"/>
    <property type="project" value="TreeGrafter"/>
</dbReference>
<evidence type="ECO:0000313" key="4">
    <source>
        <dbReference type="Proteomes" id="UP000487117"/>
    </source>
</evidence>
<dbReference type="Pfam" id="PF03466">
    <property type="entry name" value="LysR_substrate"/>
    <property type="match status" value="1"/>
</dbReference>
<dbReference type="AlphaFoldDB" id="A0A7V8FIX2"/>
<organism evidence="3 4">
    <name type="scientific">Stenotrophomonas maltophilia</name>
    <name type="common">Pseudomonas maltophilia</name>
    <name type="synonym">Xanthomonas maltophilia</name>
    <dbReference type="NCBI Taxonomy" id="40324"/>
    <lineage>
        <taxon>Bacteria</taxon>
        <taxon>Pseudomonadati</taxon>
        <taxon>Pseudomonadota</taxon>
        <taxon>Gammaproteobacteria</taxon>
        <taxon>Lysobacterales</taxon>
        <taxon>Lysobacteraceae</taxon>
        <taxon>Stenotrophomonas</taxon>
        <taxon>Stenotrophomonas maltophilia group</taxon>
    </lineage>
</organism>
<dbReference type="PANTHER" id="PTHR30537:SF20">
    <property type="entry name" value="TRANSCRIPTIONAL REGULATORY PROTEIN"/>
    <property type="match status" value="1"/>
</dbReference>
<dbReference type="GO" id="GO:0003700">
    <property type="term" value="F:DNA-binding transcription factor activity"/>
    <property type="evidence" value="ECO:0007669"/>
    <property type="project" value="TreeGrafter"/>
</dbReference>
<dbReference type="InterPro" id="IPR005119">
    <property type="entry name" value="LysR_subst-bd"/>
</dbReference>
<accession>A0A7V8FIX2</accession>